<evidence type="ECO:0000313" key="2">
    <source>
        <dbReference type="Proteomes" id="UP001432322"/>
    </source>
</evidence>
<evidence type="ECO:0000313" key="1">
    <source>
        <dbReference type="EMBL" id="GMT14383.1"/>
    </source>
</evidence>
<comment type="caution">
    <text evidence="1">The sequence shown here is derived from an EMBL/GenBank/DDBJ whole genome shotgun (WGS) entry which is preliminary data.</text>
</comment>
<name>A0AAV5V825_9BILA</name>
<reference evidence="1" key="1">
    <citation type="submission" date="2023-10" db="EMBL/GenBank/DDBJ databases">
        <title>Genome assembly of Pristionchus species.</title>
        <authorList>
            <person name="Yoshida K."/>
            <person name="Sommer R.J."/>
        </authorList>
    </citation>
    <scope>NUCLEOTIDE SEQUENCE</scope>
    <source>
        <strain evidence="1">RS5133</strain>
    </source>
</reference>
<dbReference type="Proteomes" id="UP001432322">
    <property type="component" value="Unassembled WGS sequence"/>
</dbReference>
<gene>
    <name evidence="1" type="ORF">PFISCL1PPCAC_5680</name>
</gene>
<dbReference type="InterPro" id="IPR036291">
    <property type="entry name" value="NAD(P)-bd_dom_sf"/>
</dbReference>
<evidence type="ECO:0008006" key="3">
    <source>
        <dbReference type="Google" id="ProtNLM"/>
    </source>
</evidence>
<protein>
    <recommendedName>
        <fullName evidence="3">NAD(P)-binding domain-containing protein</fullName>
    </recommendedName>
</protein>
<keyword evidence="2" id="KW-1185">Reference proteome</keyword>
<sequence>MEKVVILGSAFPAIHLSTLLQTAQYDVRVVDTHRNPVPSSVPYSRIDDWSISKLSPHLKGVESVILIVPFDIPLENVTHDMEAMRNEQIVSRIEHSLDAILHSKVRRLIYLGDAYSSLPVDDNYGISEQKHLGIPSSFLLGSYGEALCRAELTARNRMKEKSSISSIFLRPVMCAENPWFDRLAQKASKGEVPFIRGNRRSQHQFVALHNILQLIQQVITVDRTTHFSLEFCMIHFSQYLLPSYVMSVLLSRCPSFALSETSFISAFATHLKAHLFHSYSLSAPSSLLLPLPTFRLLFDKTVGFSNRKQRLLLNFVPTEEPIQTMKKRAPPMRMG</sequence>
<accession>A0AAV5V825</accession>
<organism evidence="1 2">
    <name type="scientific">Pristionchus fissidentatus</name>
    <dbReference type="NCBI Taxonomy" id="1538716"/>
    <lineage>
        <taxon>Eukaryota</taxon>
        <taxon>Metazoa</taxon>
        <taxon>Ecdysozoa</taxon>
        <taxon>Nematoda</taxon>
        <taxon>Chromadorea</taxon>
        <taxon>Rhabditida</taxon>
        <taxon>Rhabditina</taxon>
        <taxon>Diplogasteromorpha</taxon>
        <taxon>Diplogasteroidea</taxon>
        <taxon>Neodiplogasteridae</taxon>
        <taxon>Pristionchus</taxon>
    </lineage>
</organism>
<dbReference type="Gene3D" id="3.40.50.720">
    <property type="entry name" value="NAD(P)-binding Rossmann-like Domain"/>
    <property type="match status" value="1"/>
</dbReference>
<proteinExistence type="predicted"/>
<dbReference type="EMBL" id="BTSY01000002">
    <property type="protein sequence ID" value="GMT14383.1"/>
    <property type="molecule type" value="Genomic_DNA"/>
</dbReference>
<dbReference type="AlphaFoldDB" id="A0AAV5V825"/>
<dbReference type="SUPFAM" id="SSF51735">
    <property type="entry name" value="NAD(P)-binding Rossmann-fold domains"/>
    <property type="match status" value="1"/>
</dbReference>